<evidence type="ECO:0000313" key="2">
    <source>
        <dbReference type="EMBL" id="CAG6773882.1"/>
    </source>
</evidence>
<dbReference type="AlphaFoldDB" id="A0A8D9AZF4"/>
<dbReference type="EMBL" id="HBUF01405329">
    <property type="protein sequence ID" value="CAG6737911.1"/>
    <property type="molecule type" value="Transcribed_RNA"/>
</dbReference>
<dbReference type="EMBL" id="HBUF01405327">
    <property type="protein sequence ID" value="CAG6737907.1"/>
    <property type="molecule type" value="Transcribed_RNA"/>
</dbReference>
<dbReference type="EMBL" id="HBUF01245243">
    <property type="protein sequence ID" value="CAG6678207.1"/>
    <property type="molecule type" value="Transcribed_RNA"/>
</dbReference>
<dbReference type="EMBL" id="HBUF01160211">
    <property type="protein sequence ID" value="CAG6649897.1"/>
    <property type="molecule type" value="Transcribed_RNA"/>
</dbReference>
<dbReference type="EMBL" id="HBUF01592743">
    <property type="protein sequence ID" value="CAG6773879.1"/>
    <property type="molecule type" value="Transcribed_RNA"/>
</dbReference>
<dbReference type="EMBL" id="HBUF01245241">
    <property type="protein sequence ID" value="CAG6678203.1"/>
    <property type="molecule type" value="Transcribed_RNA"/>
</dbReference>
<evidence type="ECO:0000256" key="1">
    <source>
        <dbReference type="SAM" id="MobiDB-lite"/>
    </source>
</evidence>
<proteinExistence type="predicted"/>
<dbReference type="EMBL" id="HBUF01592744">
    <property type="protein sequence ID" value="CAG6773882.1"/>
    <property type="molecule type" value="Transcribed_RNA"/>
</dbReference>
<accession>A0A8D9AZF4</accession>
<dbReference type="EMBL" id="HBUF01405328">
    <property type="protein sequence ID" value="CAG6737909.1"/>
    <property type="molecule type" value="Transcribed_RNA"/>
</dbReference>
<name>A0A8D9AZF4_9HEMI</name>
<reference evidence="2" key="1">
    <citation type="submission" date="2021-05" db="EMBL/GenBank/DDBJ databases">
        <authorList>
            <person name="Alioto T."/>
            <person name="Alioto T."/>
            <person name="Gomez Garrido J."/>
        </authorList>
    </citation>
    <scope>NUCLEOTIDE SEQUENCE</scope>
</reference>
<dbReference type="EMBL" id="HBUF01245242">
    <property type="protein sequence ID" value="CAG6678205.1"/>
    <property type="molecule type" value="Transcribed_RNA"/>
</dbReference>
<sequence length="99" mass="11737">MGDTSRRILSRKNTRKRIRPPVAWWCNPSRLPVSVSEPSSRRKSSRSEARTRDWRHIHKPICPIQRTLQYKMYKLPRVSNSQTLDQQCPCLCQRILPIP</sequence>
<dbReference type="EMBL" id="HBUF01160212">
    <property type="protein sequence ID" value="CAG6649900.1"/>
    <property type="molecule type" value="Transcribed_RNA"/>
</dbReference>
<dbReference type="EMBL" id="HBUF01592742">
    <property type="protein sequence ID" value="CAG6773877.1"/>
    <property type="molecule type" value="Transcribed_RNA"/>
</dbReference>
<protein>
    <submittedName>
        <fullName evidence="2">Uncharacterized protein</fullName>
    </submittedName>
</protein>
<organism evidence="2">
    <name type="scientific">Cacopsylla melanoneura</name>
    <dbReference type="NCBI Taxonomy" id="428564"/>
    <lineage>
        <taxon>Eukaryota</taxon>
        <taxon>Metazoa</taxon>
        <taxon>Ecdysozoa</taxon>
        <taxon>Arthropoda</taxon>
        <taxon>Hexapoda</taxon>
        <taxon>Insecta</taxon>
        <taxon>Pterygota</taxon>
        <taxon>Neoptera</taxon>
        <taxon>Paraneoptera</taxon>
        <taxon>Hemiptera</taxon>
        <taxon>Sternorrhyncha</taxon>
        <taxon>Psylloidea</taxon>
        <taxon>Psyllidae</taxon>
        <taxon>Psyllinae</taxon>
        <taxon>Cacopsylla</taxon>
    </lineage>
</organism>
<dbReference type="EMBL" id="HBUF01160213">
    <property type="protein sequence ID" value="CAG6649903.1"/>
    <property type="molecule type" value="Transcribed_RNA"/>
</dbReference>
<dbReference type="EMBL" id="HBUF01592741">
    <property type="protein sequence ID" value="CAG6773875.1"/>
    <property type="molecule type" value="Transcribed_RNA"/>
</dbReference>
<dbReference type="EMBL" id="HBUF01160210">
    <property type="protein sequence ID" value="CAG6649895.1"/>
    <property type="molecule type" value="Transcribed_RNA"/>
</dbReference>
<dbReference type="EMBL" id="HBUF01405326">
    <property type="protein sequence ID" value="CAG6737905.1"/>
    <property type="molecule type" value="Transcribed_RNA"/>
</dbReference>
<feature type="region of interest" description="Disordered" evidence="1">
    <location>
        <begin position="30"/>
        <end position="52"/>
    </location>
</feature>